<keyword evidence="6 12" id="KW-0418">Kinase</keyword>
<keyword evidence="3" id="KW-0597">Phosphoprotein</keyword>
<evidence type="ECO:0000313" key="13">
    <source>
        <dbReference type="Proteomes" id="UP000826651"/>
    </source>
</evidence>
<dbReference type="PANTHER" id="PTHR24421:SF10">
    <property type="entry name" value="NITRATE_NITRITE SENSOR PROTEIN NARQ"/>
    <property type="match status" value="1"/>
</dbReference>
<keyword evidence="13" id="KW-1185">Reference proteome</keyword>
<evidence type="ECO:0000256" key="8">
    <source>
        <dbReference type="ARBA" id="ARBA00023012"/>
    </source>
</evidence>
<feature type="transmembrane region" description="Helical" evidence="9">
    <location>
        <begin position="127"/>
        <end position="146"/>
    </location>
</feature>
<feature type="domain" description="Histidine kinase/HSP90-like ATPase" evidence="10">
    <location>
        <begin position="294"/>
        <end position="377"/>
    </location>
</feature>
<evidence type="ECO:0000256" key="3">
    <source>
        <dbReference type="ARBA" id="ARBA00022553"/>
    </source>
</evidence>
<keyword evidence="5" id="KW-0547">Nucleotide-binding</keyword>
<dbReference type="Gene3D" id="3.30.565.10">
    <property type="entry name" value="Histidine kinase-like ATPase, C-terminal domain"/>
    <property type="match status" value="1"/>
</dbReference>
<proteinExistence type="predicted"/>
<feature type="transmembrane region" description="Helical" evidence="9">
    <location>
        <begin position="60"/>
        <end position="77"/>
    </location>
</feature>
<reference evidence="12 13" key="1">
    <citation type="submission" date="2021-04" db="EMBL/GenBank/DDBJ databases">
        <title>Ruania sp. nov., isolated from sandy soil of mangrove forest.</title>
        <authorList>
            <person name="Ge X."/>
            <person name="Huang R."/>
            <person name="Liu W."/>
        </authorList>
    </citation>
    <scope>NUCLEOTIDE SEQUENCE [LARGE SCALE GENOMIC DNA]</scope>
    <source>
        <strain evidence="12 13">N2-46</strain>
    </source>
</reference>
<gene>
    <name evidence="12" type="ORF">KCQ71_02160</name>
</gene>
<feature type="domain" description="Signal transduction histidine kinase subgroup 3 dimerisation and phosphoacceptor" evidence="11">
    <location>
        <begin position="181"/>
        <end position="247"/>
    </location>
</feature>
<name>A0ABS7S3M4_9MICO</name>
<dbReference type="Proteomes" id="UP000826651">
    <property type="component" value="Unassembled WGS sequence"/>
</dbReference>
<dbReference type="InterPro" id="IPR011712">
    <property type="entry name" value="Sig_transdc_His_kin_sub3_dim/P"/>
</dbReference>
<dbReference type="InterPro" id="IPR036890">
    <property type="entry name" value="HATPase_C_sf"/>
</dbReference>
<evidence type="ECO:0000259" key="10">
    <source>
        <dbReference type="Pfam" id="PF02518"/>
    </source>
</evidence>
<comment type="catalytic activity">
    <reaction evidence="1">
        <text>ATP + protein L-histidine = ADP + protein N-phospho-L-histidine.</text>
        <dbReference type="EC" id="2.7.13.3"/>
    </reaction>
</comment>
<dbReference type="Gene3D" id="1.20.5.1930">
    <property type="match status" value="1"/>
</dbReference>
<evidence type="ECO:0000256" key="5">
    <source>
        <dbReference type="ARBA" id="ARBA00022741"/>
    </source>
</evidence>
<keyword evidence="4" id="KW-0808">Transferase</keyword>
<protein>
    <recommendedName>
        <fullName evidence="2">histidine kinase</fullName>
        <ecNumber evidence="2">2.7.13.3</ecNumber>
    </recommendedName>
</protein>
<accession>A0ABS7S3M4</accession>
<evidence type="ECO:0000259" key="11">
    <source>
        <dbReference type="Pfam" id="PF07730"/>
    </source>
</evidence>
<feature type="transmembrane region" description="Helical" evidence="9">
    <location>
        <begin position="36"/>
        <end position="53"/>
    </location>
</feature>
<dbReference type="SUPFAM" id="SSF55874">
    <property type="entry name" value="ATPase domain of HSP90 chaperone/DNA topoisomerase II/histidine kinase"/>
    <property type="match status" value="1"/>
</dbReference>
<dbReference type="InterPro" id="IPR050482">
    <property type="entry name" value="Sensor_HK_TwoCompSys"/>
</dbReference>
<sequence>MTRVRRSLDGVIAALVLGVLILAIVARQPGADDRPLDLLGFGLLVVIAVATFYRQQWPVAVLAVCTTAFFGYYASGYQTVGFELPLVVPIYTVACAGRWRLAALWAAVVTFVAYGSRVQLGQDTLRLVALELPTTVAVFCGAIALGDAVRSRRELRAEQHRTVAAVRREAEQSSAQRLADERVLLARDLHDVLGHTVSVVSLHASVAEEALLAGDPEEALEATRAIQEASGAAMRDLRGTVQVLRGDTAASLEPVRGLRAIGDVVDRARTAGLEVTQSIEVDPAAVTSAAGLTAYRVVQEGLTNALRHARADHAWVRVCAEPGALVVRVDDDGRGPGTSNEGNGLRGMAERVHLLGGSVRTGRRAEGPGFSVCARIPT</sequence>
<keyword evidence="9" id="KW-0472">Membrane</keyword>
<dbReference type="EMBL" id="JAGSHT010000002">
    <property type="protein sequence ID" value="MBZ2194942.1"/>
    <property type="molecule type" value="Genomic_DNA"/>
</dbReference>
<evidence type="ECO:0000256" key="7">
    <source>
        <dbReference type="ARBA" id="ARBA00022840"/>
    </source>
</evidence>
<evidence type="ECO:0000256" key="2">
    <source>
        <dbReference type="ARBA" id="ARBA00012438"/>
    </source>
</evidence>
<dbReference type="RefSeq" id="WP_223402358.1">
    <property type="nucleotide sequence ID" value="NZ_JAGSHT010000002.1"/>
</dbReference>
<dbReference type="CDD" id="cd16917">
    <property type="entry name" value="HATPase_UhpB-NarQ-NarX-like"/>
    <property type="match status" value="1"/>
</dbReference>
<keyword evidence="8" id="KW-0902">Two-component regulatory system</keyword>
<dbReference type="Pfam" id="PF02518">
    <property type="entry name" value="HATPase_c"/>
    <property type="match status" value="1"/>
</dbReference>
<evidence type="ECO:0000256" key="9">
    <source>
        <dbReference type="SAM" id="Phobius"/>
    </source>
</evidence>
<evidence type="ECO:0000256" key="1">
    <source>
        <dbReference type="ARBA" id="ARBA00000085"/>
    </source>
</evidence>
<dbReference type="Pfam" id="PF07730">
    <property type="entry name" value="HisKA_3"/>
    <property type="match status" value="1"/>
</dbReference>
<dbReference type="PANTHER" id="PTHR24421">
    <property type="entry name" value="NITRATE/NITRITE SENSOR PROTEIN NARX-RELATED"/>
    <property type="match status" value="1"/>
</dbReference>
<feature type="transmembrane region" description="Helical" evidence="9">
    <location>
        <begin position="97"/>
        <end position="115"/>
    </location>
</feature>
<keyword evidence="7" id="KW-0067">ATP-binding</keyword>
<dbReference type="InterPro" id="IPR003594">
    <property type="entry name" value="HATPase_dom"/>
</dbReference>
<evidence type="ECO:0000256" key="6">
    <source>
        <dbReference type="ARBA" id="ARBA00022777"/>
    </source>
</evidence>
<evidence type="ECO:0000256" key="4">
    <source>
        <dbReference type="ARBA" id="ARBA00022679"/>
    </source>
</evidence>
<dbReference type="GO" id="GO:0016301">
    <property type="term" value="F:kinase activity"/>
    <property type="evidence" value="ECO:0007669"/>
    <property type="project" value="UniProtKB-KW"/>
</dbReference>
<comment type="caution">
    <text evidence="12">The sequence shown here is derived from an EMBL/GenBank/DDBJ whole genome shotgun (WGS) entry which is preliminary data.</text>
</comment>
<evidence type="ECO:0000313" key="12">
    <source>
        <dbReference type="EMBL" id="MBZ2194942.1"/>
    </source>
</evidence>
<organism evidence="12 13">
    <name type="scientific">Occultella gossypii</name>
    <dbReference type="NCBI Taxonomy" id="2800820"/>
    <lineage>
        <taxon>Bacteria</taxon>
        <taxon>Bacillati</taxon>
        <taxon>Actinomycetota</taxon>
        <taxon>Actinomycetes</taxon>
        <taxon>Micrococcales</taxon>
        <taxon>Ruaniaceae</taxon>
        <taxon>Occultella</taxon>
    </lineage>
</organism>
<keyword evidence="9" id="KW-1133">Transmembrane helix</keyword>
<dbReference type="EC" id="2.7.13.3" evidence="2"/>
<keyword evidence="9" id="KW-0812">Transmembrane</keyword>